<dbReference type="EMBL" id="JYDT01000015">
    <property type="protein sequence ID" value="KRY91210.1"/>
    <property type="molecule type" value="Genomic_DNA"/>
</dbReference>
<comment type="caution">
    <text evidence="2">The sequence shown here is derived from an EMBL/GenBank/DDBJ whole genome shotgun (WGS) entry which is preliminary data.</text>
</comment>
<protein>
    <submittedName>
        <fullName evidence="2">Uncharacterized protein</fullName>
    </submittedName>
</protein>
<organism evidence="2 3">
    <name type="scientific">Trichinella pseudospiralis</name>
    <name type="common">Parasitic roundworm</name>
    <dbReference type="NCBI Taxonomy" id="6337"/>
    <lineage>
        <taxon>Eukaryota</taxon>
        <taxon>Metazoa</taxon>
        <taxon>Ecdysozoa</taxon>
        <taxon>Nematoda</taxon>
        <taxon>Enoplea</taxon>
        <taxon>Dorylaimia</taxon>
        <taxon>Trichinellida</taxon>
        <taxon>Trichinellidae</taxon>
        <taxon>Trichinella</taxon>
    </lineage>
</organism>
<dbReference type="OrthoDB" id="10591029at2759"/>
<dbReference type="AlphaFoldDB" id="A0A0V1FYN2"/>
<evidence type="ECO:0000313" key="3">
    <source>
        <dbReference type="Proteomes" id="UP000054995"/>
    </source>
</evidence>
<feature type="non-terminal residue" evidence="2">
    <location>
        <position position="121"/>
    </location>
</feature>
<keyword evidence="1" id="KW-0812">Transmembrane</keyword>
<keyword evidence="3" id="KW-1185">Reference proteome</keyword>
<name>A0A0V1FYN2_TRIPS</name>
<evidence type="ECO:0000256" key="1">
    <source>
        <dbReference type="SAM" id="Phobius"/>
    </source>
</evidence>
<feature type="non-terminal residue" evidence="2">
    <location>
        <position position="1"/>
    </location>
</feature>
<proteinExistence type="predicted"/>
<keyword evidence="1" id="KW-1133">Transmembrane helix</keyword>
<accession>A0A0V1FYN2</accession>
<feature type="transmembrane region" description="Helical" evidence="1">
    <location>
        <begin position="6"/>
        <end position="31"/>
    </location>
</feature>
<reference evidence="2 3" key="1">
    <citation type="submission" date="2015-01" db="EMBL/GenBank/DDBJ databases">
        <title>Evolution of Trichinella species and genotypes.</title>
        <authorList>
            <person name="Korhonen P.K."/>
            <person name="Edoardo P."/>
            <person name="Giuseppe L.R."/>
            <person name="Gasser R.B."/>
        </authorList>
    </citation>
    <scope>NUCLEOTIDE SEQUENCE [LARGE SCALE GENOMIC DNA]</scope>
    <source>
        <strain evidence="2">ISS470</strain>
    </source>
</reference>
<sequence>LIDCTFASYTAVVNTCMVLCVMYFFHICTTLKWEDFIHRRKCWKYRDEEMKHCQLFVHHEITLRFCRILFGQMRRQIIDVTVGKRIYAGNGNSWKTKGLIMHWHNVAMMQRIKNKQLNQKG</sequence>
<evidence type="ECO:0000313" key="2">
    <source>
        <dbReference type="EMBL" id="KRY91210.1"/>
    </source>
</evidence>
<keyword evidence="1" id="KW-0472">Membrane</keyword>
<dbReference type="Proteomes" id="UP000054995">
    <property type="component" value="Unassembled WGS sequence"/>
</dbReference>
<gene>
    <name evidence="2" type="ORF">T4D_12890</name>
</gene>